<feature type="compositionally biased region" description="Pro residues" evidence="1">
    <location>
        <begin position="387"/>
        <end position="399"/>
    </location>
</feature>
<protein>
    <submittedName>
        <fullName evidence="2">Uncharacterized protein</fullName>
    </submittedName>
</protein>
<organism evidence="2 3">
    <name type="scientific">Mycena rosella</name>
    <name type="common">Pink bonnet</name>
    <name type="synonym">Agaricus rosellus</name>
    <dbReference type="NCBI Taxonomy" id="1033263"/>
    <lineage>
        <taxon>Eukaryota</taxon>
        <taxon>Fungi</taxon>
        <taxon>Dikarya</taxon>
        <taxon>Basidiomycota</taxon>
        <taxon>Agaricomycotina</taxon>
        <taxon>Agaricomycetes</taxon>
        <taxon>Agaricomycetidae</taxon>
        <taxon>Agaricales</taxon>
        <taxon>Marasmiineae</taxon>
        <taxon>Mycenaceae</taxon>
        <taxon>Mycena</taxon>
    </lineage>
</organism>
<feature type="compositionally biased region" description="Basic and acidic residues" evidence="1">
    <location>
        <begin position="115"/>
        <end position="132"/>
    </location>
</feature>
<evidence type="ECO:0000313" key="3">
    <source>
        <dbReference type="Proteomes" id="UP001221757"/>
    </source>
</evidence>
<reference evidence="2" key="1">
    <citation type="submission" date="2023-03" db="EMBL/GenBank/DDBJ databases">
        <title>Massive genome expansion in bonnet fungi (Mycena s.s.) driven by repeated elements and novel gene families across ecological guilds.</title>
        <authorList>
            <consortium name="Lawrence Berkeley National Laboratory"/>
            <person name="Harder C.B."/>
            <person name="Miyauchi S."/>
            <person name="Viragh M."/>
            <person name="Kuo A."/>
            <person name="Thoen E."/>
            <person name="Andreopoulos B."/>
            <person name="Lu D."/>
            <person name="Skrede I."/>
            <person name="Drula E."/>
            <person name="Henrissat B."/>
            <person name="Morin E."/>
            <person name="Kohler A."/>
            <person name="Barry K."/>
            <person name="LaButti K."/>
            <person name="Morin E."/>
            <person name="Salamov A."/>
            <person name="Lipzen A."/>
            <person name="Mereny Z."/>
            <person name="Hegedus B."/>
            <person name="Baldrian P."/>
            <person name="Stursova M."/>
            <person name="Weitz H."/>
            <person name="Taylor A."/>
            <person name="Grigoriev I.V."/>
            <person name="Nagy L.G."/>
            <person name="Martin F."/>
            <person name="Kauserud H."/>
        </authorList>
    </citation>
    <scope>NUCLEOTIDE SEQUENCE</scope>
    <source>
        <strain evidence="2">CBHHK067</strain>
    </source>
</reference>
<feature type="compositionally biased region" description="Low complexity" evidence="1">
    <location>
        <begin position="363"/>
        <end position="376"/>
    </location>
</feature>
<feature type="compositionally biased region" description="Low complexity" evidence="1">
    <location>
        <begin position="146"/>
        <end position="162"/>
    </location>
</feature>
<dbReference type="EMBL" id="JARKIE010000508">
    <property type="protein sequence ID" value="KAJ7631777.1"/>
    <property type="molecule type" value="Genomic_DNA"/>
</dbReference>
<feature type="region of interest" description="Disordered" evidence="1">
    <location>
        <begin position="64"/>
        <end position="229"/>
    </location>
</feature>
<proteinExistence type="predicted"/>
<feature type="compositionally biased region" description="Acidic residues" evidence="1">
    <location>
        <begin position="251"/>
        <end position="265"/>
    </location>
</feature>
<dbReference type="Proteomes" id="UP001221757">
    <property type="component" value="Unassembled WGS sequence"/>
</dbReference>
<feature type="compositionally biased region" description="Basic residues" evidence="1">
    <location>
        <begin position="73"/>
        <end position="89"/>
    </location>
</feature>
<name>A0AAD7BWL8_MYCRO</name>
<feature type="compositionally biased region" description="Basic and acidic residues" evidence="1">
    <location>
        <begin position="90"/>
        <end position="108"/>
    </location>
</feature>
<sequence>MAAPDRPTPPDPRTYAESAVVAFTYFYRDPNMGTIAVDGTFVPLQTAPTDPTLLAAFLGTTAPPSSVQQGYSGHHRGPTPAHRHARRSPSPHDSRCPPSPPRRDDHRGYAPPHRPFADYRGGRTEPPQRRYDPVGPSSRRGEYDRNYNAPAQYAPRYAPRDAGNYYSEAPTRYSAPPHASYQARGAYTSSRGSNTRGGNRAALQERTHDSSPRTTPAQAAVPASAGPFVPIPPPDVTQAVRSVNGHPEFPVLDDESDYEGSDDADTATQNNLIWVRRDADRIRKAGINISSRTEGKNILRWSGAGCPYAYAAAKHIQQWYGLQLLLQRSTGVGVIMSSQEFTKRHYVMATTGSIPLSQKQRAMAAANTSSAPTAAAPAPPVADIEMPPAPSPTSQPPAFRPAFLGSAAPGVDMGVLNSRSTIDAATAHWALIPTSHWYRGMWNAAGDYPTAVHDTPAVDDVRAVLTIELWTPEDDDTKDARLVKDEFIGTSLNMFSCQGMFARYAREGGYPVGSRGPEHYAFMTATSSWAHAACWWSAHGLAHGTPDEAAMELFATSWRNQPLREGPWNTVWSDYPQSVACVASLDSDAIIPYADLQFPPLHPDLSSDFPRRPASASVDEDEAMT</sequence>
<keyword evidence="3" id="KW-1185">Reference proteome</keyword>
<feature type="compositionally biased region" description="Polar residues" evidence="1">
    <location>
        <begin position="187"/>
        <end position="197"/>
    </location>
</feature>
<evidence type="ECO:0000313" key="2">
    <source>
        <dbReference type="EMBL" id="KAJ7631777.1"/>
    </source>
</evidence>
<feature type="region of interest" description="Disordered" evidence="1">
    <location>
        <begin position="363"/>
        <end position="400"/>
    </location>
</feature>
<comment type="caution">
    <text evidence="2">The sequence shown here is derived from an EMBL/GenBank/DDBJ whole genome shotgun (WGS) entry which is preliminary data.</text>
</comment>
<feature type="region of interest" description="Disordered" evidence="1">
    <location>
        <begin position="246"/>
        <end position="265"/>
    </location>
</feature>
<accession>A0AAD7BWL8</accession>
<feature type="region of interest" description="Disordered" evidence="1">
    <location>
        <begin position="604"/>
        <end position="625"/>
    </location>
</feature>
<gene>
    <name evidence="2" type="ORF">B0H17DRAFT_1150170</name>
</gene>
<evidence type="ECO:0000256" key="1">
    <source>
        <dbReference type="SAM" id="MobiDB-lite"/>
    </source>
</evidence>
<dbReference type="AlphaFoldDB" id="A0AAD7BWL8"/>